<organism evidence="1 2">
    <name type="scientific">Brachionus plicatilis</name>
    <name type="common">Marine rotifer</name>
    <name type="synonym">Brachionus muelleri</name>
    <dbReference type="NCBI Taxonomy" id="10195"/>
    <lineage>
        <taxon>Eukaryota</taxon>
        <taxon>Metazoa</taxon>
        <taxon>Spiralia</taxon>
        <taxon>Gnathifera</taxon>
        <taxon>Rotifera</taxon>
        <taxon>Eurotatoria</taxon>
        <taxon>Monogononta</taxon>
        <taxon>Pseudotrocha</taxon>
        <taxon>Ploima</taxon>
        <taxon>Brachionidae</taxon>
        <taxon>Brachionus</taxon>
    </lineage>
</organism>
<dbReference type="Proteomes" id="UP000276133">
    <property type="component" value="Unassembled WGS sequence"/>
</dbReference>
<protein>
    <submittedName>
        <fullName evidence="1">Uncharacterized protein</fullName>
    </submittedName>
</protein>
<accession>A0A3M7SRG4</accession>
<sequence length="84" mass="9244">MSLRNLKKSFLPFFTNSIIQGIGRSLKKHSASGSQYPTKSPTTSVIGSNLAASSQLVNNLISTGSKQIYEFFKCIQFVLQQNTN</sequence>
<gene>
    <name evidence="1" type="ORF">BpHYR1_041575</name>
</gene>
<dbReference type="EMBL" id="REGN01000891">
    <property type="protein sequence ID" value="RNA38309.1"/>
    <property type="molecule type" value="Genomic_DNA"/>
</dbReference>
<keyword evidence="2" id="KW-1185">Reference proteome</keyword>
<reference evidence="1 2" key="1">
    <citation type="journal article" date="2018" name="Sci. Rep.">
        <title>Genomic signatures of local adaptation to the degree of environmental predictability in rotifers.</title>
        <authorList>
            <person name="Franch-Gras L."/>
            <person name="Hahn C."/>
            <person name="Garcia-Roger E.M."/>
            <person name="Carmona M.J."/>
            <person name="Serra M."/>
            <person name="Gomez A."/>
        </authorList>
    </citation>
    <scope>NUCLEOTIDE SEQUENCE [LARGE SCALE GENOMIC DNA]</scope>
    <source>
        <strain evidence="1">HYR1</strain>
    </source>
</reference>
<evidence type="ECO:0000313" key="1">
    <source>
        <dbReference type="EMBL" id="RNA38309.1"/>
    </source>
</evidence>
<name>A0A3M7SRG4_BRAPC</name>
<evidence type="ECO:0000313" key="2">
    <source>
        <dbReference type="Proteomes" id="UP000276133"/>
    </source>
</evidence>
<proteinExistence type="predicted"/>
<dbReference type="AlphaFoldDB" id="A0A3M7SRG4"/>
<comment type="caution">
    <text evidence="1">The sequence shown here is derived from an EMBL/GenBank/DDBJ whole genome shotgun (WGS) entry which is preliminary data.</text>
</comment>